<dbReference type="AlphaFoldDB" id="A0A3M8DB36"/>
<protein>
    <submittedName>
        <fullName evidence="1">SLAP domain-containing protein</fullName>
    </submittedName>
</protein>
<accession>A0A3M8DB36</accession>
<reference evidence="1 2" key="1">
    <citation type="submission" date="2018-10" db="EMBL/GenBank/DDBJ databases">
        <title>Phylogenomics of Brevibacillus.</title>
        <authorList>
            <person name="Dunlap C."/>
        </authorList>
    </citation>
    <scope>NUCLEOTIDE SEQUENCE [LARGE SCALE GENOMIC DNA]</scope>
    <source>
        <strain evidence="1 2">JCM 15085</strain>
    </source>
</reference>
<name>A0A3M8DB36_9BACL</name>
<gene>
    <name evidence="1" type="ORF">EDM58_03985</name>
</gene>
<organism evidence="1 2">
    <name type="scientific">Brevibacillus panacihumi</name>
    <dbReference type="NCBI Taxonomy" id="497735"/>
    <lineage>
        <taxon>Bacteria</taxon>
        <taxon>Bacillati</taxon>
        <taxon>Bacillota</taxon>
        <taxon>Bacilli</taxon>
        <taxon>Bacillales</taxon>
        <taxon>Paenibacillaceae</taxon>
        <taxon>Brevibacillus</taxon>
    </lineage>
</organism>
<dbReference type="RefSeq" id="WP_023555293.1">
    <property type="nucleotide sequence ID" value="NZ_JBCNED010000064.1"/>
</dbReference>
<dbReference type="Proteomes" id="UP000281915">
    <property type="component" value="Unassembled WGS sequence"/>
</dbReference>
<evidence type="ECO:0000313" key="2">
    <source>
        <dbReference type="Proteomes" id="UP000281915"/>
    </source>
</evidence>
<sequence>MFSFFKNWLGKEQDSARSMEELKKDIQEESAIPAEEMRNTEVEFEADAQAETGSSSNMVRTEISLHPQWEQQLDAEKKYTLRFLQAELPEIHRGLISVTGFSMVPQPNGMTVAFFFRNATNKPVRVKNIRLAIYLDDKPFARMPVNLEQMGAIPPHTSRPWEVFFPQESYLHEDYSFTRWKLVMKAGQSTHVWPTQLELDPEMERRMTDRQKDRLEAMVHTLPPIPLNTIEVTGFDIGWTKEGQLVAALLFRNGLDKVYNPGEIQISITDAEHDVVAQGTLNASKIKVKPGHSRPWLIVFPADAVQKRDAKLGRWHLEVK</sequence>
<dbReference type="InterPro" id="IPR030910">
    <property type="entry name" value="SLAP_dom"/>
</dbReference>
<proteinExistence type="predicted"/>
<dbReference type="NCBIfam" id="TIGR04398">
    <property type="entry name" value="SLAP_DUP"/>
    <property type="match status" value="2"/>
</dbReference>
<evidence type="ECO:0000313" key="1">
    <source>
        <dbReference type="EMBL" id="RNB85198.1"/>
    </source>
</evidence>
<comment type="caution">
    <text evidence="1">The sequence shown here is derived from an EMBL/GenBank/DDBJ whole genome shotgun (WGS) entry which is preliminary data.</text>
</comment>
<dbReference type="EMBL" id="RHHT01000004">
    <property type="protein sequence ID" value="RNB85198.1"/>
    <property type="molecule type" value="Genomic_DNA"/>
</dbReference>